<dbReference type="PANTHER" id="PTHR43245:SF51">
    <property type="entry name" value="SHORT CHAIN DEHYDROGENASE_REDUCTASE FAMILY 42E, MEMBER 2"/>
    <property type="match status" value="1"/>
</dbReference>
<comment type="similarity">
    <text evidence="1 3">Belongs to the 3-beta-HSD family.</text>
</comment>
<dbReference type="EMBL" id="JAZGQO010000002">
    <property type="protein sequence ID" value="KAK6190918.1"/>
    <property type="molecule type" value="Genomic_DNA"/>
</dbReference>
<evidence type="ECO:0000259" key="4">
    <source>
        <dbReference type="Pfam" id="PF01073"/>
    </source>
</evidence>
<evidence type="ECO:0000256" key="3">
    <source>
        <dbReference type="RuleBase" id="RU004475"/>
    </source>
</evidence>
<proteinExistence type="inferred from homology"/>
<dbReference type="InterPro" id="IPR002225">
    <property type="entry name" value="3Beta_OHSteriod_DH/Estase"/>
</dbReference>
<evidence type="ECO:0000256" key="2">
    <source>
        <dbReference type="ARBA" id="ARBA00023002"/>
    </source>
</evidence>
<evidence type="ECO:0000313" key="6">
    <source>
        <dbReference type="Proteomes" id="UP001347796"/>
    </source>
</evidence>
<dbReference type="SUPFAM" id="SSF51735">
    <property type="entry name" value="NAD(P)-binding Rossmann-fold domains"/>
    <property type="match status" value="1"/>
</dbReference>
<dbReference type="FunFam" id="3.40.50.720:FF:000495">
    <property type="entry name" value="3 hydroxysteroid dehydrogenase, putative"/>
    <property type="match status" value="1"/>
</dbReference>
<keyword evidence="2 3" id="KW-0560">Oxidoreductase</keyword>
<dbReference type="AlphaFoldDB" id="A0AAN8K957"/>
<name>A0AAN8K957_PATCE</name>
<gene>
    <name evidence="5" type="ORF">SNE40_002684</name>
</gene>
<dbReference type="InterPro" id="IPR036291">
    <property type="entry name" value="NAD(P)-bd_dom_sf"/>
</dbReference>
<organism evidence="5 6">
    <name type="scientific">Patella caerulea</name>
    <name type="common">Rayed Mediterranean limpet</name>
    <dbReference type="NCBI Taxonomy" id="87958"/>
    <lineage>
        <taxon>Eukaryota</taxon>
        <taxon>Metazoa</taxon>
        <taxon>Spiralia</taxon>
        <taxon>Lophotrochozoa</taxon>
        <taxon>Mollusca</taxon>
        <taxon>Gastropoda</taxon>
        <taxon>Patellogastropoda</taxon>
        <taxon>Patelloidea</taxon>
        <taxon>Patellidae</taxon>
        <taxon>Patella</taxon>
    </lineage>
</organism>
<sequence length="366" mass="41144">MFSTGDILTPEKKEIVVITGGSGFLGQHIVRQIQQHTAHVGEIRILDVKPVQKFMEYDDLIPTKTILSSVNDICGVRQAIHGADSVIHVAGLISYGTFPDINGMEKINIEGTRTVIEACIKENIERLIFCSTVDVVIGHKDITNGTEETGIPDDFLFPGYPDTKFRAERLILEANGTRLNSGMKIHTISLRPNVMYGEGDPYYVTTALRNARDNNGVLIRVGDGSALFQQTYVGNAAWAFLCADAALKNNPSQVSGQVFFVPDDTPLQNTFTFMNYFLKDQNLNLSRFYLPWKFVYVTLYFMELVLKALKPLVKLNLPAQSCSVKYINMNLYFSPQKSRQLLGYKPFYSPHQSLEKSALFYKNFPL</sequence>
<dbReference type="PANTHER" id="PTHR43245">
    <property type="entry name" value="BIFUNCTIONAL POLYMYXIN RESISTANCE PROTEIN ARNA"/>
    <property type="match status" value="1"/>
</dbReference>
<reference evidence="5 6" key="1">
    <citation type="submission" date="2024-01" db="EMBL/GenBank/DDBJ databases">
        <title>The genome of the rayed Mediterranean limpet Patella caerulea (Linnaeus, 1758).</title>
        <authorList>
            <person name="Anh-Thu Weber A."/>
            <person name="Halstead-Nussloch G."/>
        </authorList>
    </citation>
    <scope>NUCLEOTIDE SEQUENCE [LARGE SCALE GENOMIC DNA]</scope>
    <source>
        <strain evidence="5">AATW-2023a</strain>
        <tissue evidence="5">Whole specimen</tissue>
    </source>
</reference>
<dbReference type="Proteomes" id="UP001347796">
    <property type="component" value="Unassembled WGS sequence"/>
</dbReference>
<comment type="caution">
    <text evidence="5">The sequence shown here is derived from an EMBL/GenBank/DDBJ whole genome shotgun (WGS) entry which is preliminary data.</text>
</comment>
<dbReference type="InterPro" id="IPR050177">
    <property type="entry name" value="Lipid_A_modif_metabolic_enz"/>
</dbReference>
<feature type="domain" description="3-beta hydroxysteroid dehydrogenase/isomerase" evidence="4">
    <location>
        <begin position="17"/>
        <end position="287"/>
    </location>
</feature>
<dbReference type="GO" id="GO:0006694">
    <property type="term" value="P:steroid biosynthetic process"/>
    <property type="evidence" value="ECO:0007669"/>
    <property type="project" value="InterPro"/>
</dbReference>
<evidence type="ECO:0000313" key="5">
    <source>
        <dbReference type="EMBL" id="KAK6190918.1"/>
    </source>
</evidence>
<dbReference type="GO" id="GO:0016616">
    <property type="term" value="F:oxidoreductase activity, acting on the CH-OH group of donors, NAD or NADP as acceptor"/>
    <property type="evidence" value="ECO:0007669"/>
    <property type="project" value="InterPro"/>
</dbReference>
<dbReference type="Pfam" id="PF01073">
    <property type="entry name" value="3Beta_HSD"/>
    <property type="match status" value="1"/>
</dbReference>
<dbReference type="Gene3D" id="3.40.50.720">
    <property type="entry name" value="NAD(P)-binding Rossmann-like Domain"/>
    <property type="match status" value="1"/>
</dbReference>
<accession>A0AAN8K957</accession>
<protein>
    <recommendedName>
        <fullName evidence="4">3-beta hydroxysteroid dehydrogenase/isomerase domain-containing protein</fullName>
    </recommendedName>
</protein>
<evidence type="ECO:0000256" key="1">
    <source>
        <dbReference type="ARBA" id="ARBA00009219"/>
    </source>
</evidence>
<keyword evidence="6" id="KW-1185">Reference proteome</keyword>